<comment type="catalytic activity">
    <reaction evidence="4 6">
        <text>L-kynurenine + H2O = anthranilate + L-alanine + H(+)</text>
        <dbReference type="Rhea" id="RHEA:16813"/>
        <dbReference type="ChEBI" id="CHEBI:15377"/>
        <dbReference type="ChEBI" id="CHEBI:15378"/>
        <dbReference type="ChEBI" id="CHEBI:16567"/>
        <dbReference type="ChEBI" id="CHEBI:57959"/>
        <dbReference type="ChEBI" id="CHEBI:57972"/>
        <dbReference type="EC" id="3.7.1.3"/>
    </reaction>
</comment>
<evidence type="ECO:0000256" key="1">
    <source>
        <dbReference type="ARBA" id="ARBA00022642"/>
    </source>
</evidence>
<feature type="binding site" evidence="4">
    <location>
        <position position="295"/>
    </location>
    <ligand>
        <name>pyridoxal 5'-phosphate</name>
        <dbReference type="ChEBI" id="CHEBI:597326"/>
    </ligand>
</feature>
<keyword evidence="2 4" id="KW-0378">Hydrolase</keyword>
<accession>A0ABT2F944</accession>
<organism evidence="7 8">
    <name type="scientific">Neisseria montereyensis</name>
    <dbReference type="NCBI Taxonomy" id="2973938"/>
    <lineage>
        <taxon>Bacteria</taxon>
        <taxon>Pseudomonadati</taxon>
        <taxon>Pseudomonadota</taxon>
        <taxon>Betaproteobacteria</taxon>
        <taxon>Neisseriales</taxon>
        <taxon>Neisseriaceae</taxon>
        <taxon>Neisseria</taxon>
    </lineage>
</organism>
<dbReference type="NCBIfam" id="TIGR01814">
    <property type="entry name" value="kynureninase"/>
    <property type="match status" value="1"/>
</dbReference>
<dbReference type="Pfam" id="PF22580">
    <property type="entry name" value="KYNU_C"/>
    <property type="match status" value="1"/>
</dbReference>
<evidence type="ECO:0000256" key="3">
    <source>
        <dbReference type="ARBA" id="ARBA00022898"/>
    </source>
</evidence>
<comment type="caution">
    <text evidence="4">Lacks conserved residue(s) required for the propagation of feature annotation.</text>
</comment>
<feature type="binding site" evidence="4">
    <location>
        <position position="104"/>
    </location>
    <ligand>
        <name>pyridoxal 5'-phosphate</name>
        <dbReference type="ChEBI" id="CHEBI:597326"/>
    </ligand>
</feature>
<dbReference type="EMBL" id="JANUXW010000001">
    <property type="protein sequence ID" value="MCS4532704.1"/>
    <property type="molecule type" value="Genomic_DNA"/>
</dbReference>
<dbReference type="InterPro" id="IPR010111">
    <property type="entry name" value="Kynureninase"/>
</dbReference>
<evidence type="ECO:0000256" key="5">
    <source>
        <dbReference type="NCBIfam" id="TIGR01814"/>
    </source>
</evidence>
<comment type="pathway">
    <text evidence="4 6">Amino-acid degradation; L-kynurenine degradation; L-alanine and anthranilate from L-kynurenine: step 1/1.</text>
</comment>
<evidence type="ECO:0000256" key="2">
    <source>
        <dbReference type="ARBA" id="ARBA00022801"/>
    </source>
</evidence>
<dbReference type="Proteomes" id="UP001166947">
    <property type="component" value="Unassembled WGS sequence"/>
</dbReference>
<name>A0ABT2F944_9NEIS</name>
<evidence type="ECO:0000256" key="4">
    <source>
        <dbReference type="HAMAP-Rule" id="MF_01970"/>
    </source>
</evidence>
<comment type="caution">
    <text evidence="7">The sequence shown here is derived from an EMBL/GenBank/DDBJ whole genome shotgun (WGS) entry which is preliminary data.</text>
</comment>
<comment type="cofactor">
    <cofactor evidence="4 6">
        <name>pyridoxal 5'-phosphate</name>
        <dbReference type="ChEBI" id="CHEBI:597326"/>
    </cofactor>
</comment>
<keyword evidence="1 4" id="KW-0662">Pyridine nucleotide biosynthesis</keyword>
<gene>
    <name evidence="4 7" type="primary">kynU</name>
    <name evidence="7" type="ORF">NXS09_00090</name>
</gene>
<evidence type="ECO:0000256" key="6">
    <source>
        <dbReference type="PIRNR" id="PIRNR038800"/>
    </source>
</evidence>
<comment type="pathway">
    <text evidence="4 6">Cofactor biosynthesis; NAD(+) biosynthesis; quinolinate from L-kynurenine: step 2/3.</text>
</comment>
<dbReference type="EC" id="3.7.1.3" evidence="4 5"/>
<feature type="binding site" evidence="4">
    <location>
        <position position="103"/>
    </location>
    <ligand>
        <name>pyridoxal 5'-phosphate</name>
        <dbReference type="ChEBI" id="CHEBI:597326"/>
    </ligand>
</feature>
<dbReference type="GO" id="GO:0030429">
    <property type="term" value="F:kynureninase activity"/>
    <property type="evidence" value="ECO:0007669"/>
    <property type="project" value="UniProtKB-EC"/>
</dbReference>
<feature type="binding site" evidence="4">
    <location>
        <position position="266"/>
    </location>
    <ligand>
        <name>pyridoxal 5'-phosphate</name>
        <dbReference type="ChEBI" id="CHEBI:597326"/>
    </ligand>
</feature>
<protein>
    <recommendedName>
        <fullName evidence="4 5">Kynureninase</fullName>
        <ecNumber evidence="4 5">3.7.1.3</ecNumber>
    </recommendedName>
    <alternativeName>
        <fullName evidence="4">L-kynurenine hydrolase</fullName>
    </alternativeName>
</protein>
<dbReference type="Gene3D" id="3.40.640.10">
    <property type="entry name" value="Type I PLP-dependent aspartate aminotransferase-like (Major domain)"/>
    <property type="match status" value="1"/>
</dbReference>
<dbReference type="PIRSF" id="PIRSF038800">
    <property type="entry name" value="KYNU"/>
    <property type="match status" value="1"/>
</dbReference>
<keyword evidence="8" id="KW-1185">Reference proteome</keyword>
<dbReference type="InterPro" id="IPR015421">
    <property type="entry name" value="PyrdxlP-dep_Trfase_major"/>
</dbReference>
<keyword evidence="3 4" id="KW-0663">Pyridoxal phosphate</keyword>
<sequence>MDRIFETSLDFAKKKDQEDSVAKYRDRFFLQPGIIYMDGNSLGLSSKDGEETLKIVNEKWKKYGVTIWNIEDGKYFLYQDFLGAKMAKLIGALPEEVTIMGSTTMNLHSAIATFYHPTKEKYKIIVDDLNFPTDRYAIDSQVKLHGLDVEQAVKVVPSPDGKLIDEDAMIEAMTDDVAMIILPTVLYRSAQIVDMKKITKAAHEKGIIVGWDLCHAIGAIEMDFSDIQPDFAVWCNYKYLNGGPGAIAGFYINKKHFKMEPGLAGWHGNKKETQFQLKQKFEHNTNNAGGWQTGTQPLLSMAPLEGSLSIFEEVGMPTLRKKSLDITAYLMFLADEKLAKYGFSVGNPREDAKRGGHVCLEHEEAYRICSALKEKNVIPDFREPNVIRLAPIALYTSYEDVYKLVEILEEIGANKLYEKFDNTRAMVV</sequence>
<comment type="catalytic activity">
    <reaction evidence="6">
        <text>3-hydroxy-L-kynurenine + H2O = 3-hydroxyanthranilate + L-alanine + H(+)</text>
        <dbReference type="Rhea" id="RHEA:25143"/>
        <dbReference type="ChEBI" id="CHEBI:15377"/>
        <dbReference type="ChEBI" id="CHEBI:15378"/>
        <dbReference type="ChEBI" id="CHEBI:36559"/>
        <dbReference type="ChEBI" id="CHEBI:57972"/>
        <dbReference type="ChEBI" id="CHEBI:58125"/>
        <dbReference type="EC" id="3.7.1.3"/>
    </reaction>
</comment>
<feature type="binding site" evidence="4">
    <location>
        <position position="237"/>
    </location>
    <ligand>
        <name>pyridoxal 5'-phosphate</name>
        <dbReference type="ChEBI" id="CHEBI:597326"/>
    </ligand>
</feature>
<reference evidence="7" key="1">
    <citation type="submission" date="2022-08" db="EMBL/GenBank/DDBJ databases">
        <authorList>
            <person name="Volokhov D.V."/>
            <person name="Furtak V.A."/>
            <person name="Zagorodnyaya T.A."/>
        </authorList>
    </citation>
    <scope>NUCLEOTIDE SEQUENCE</scope>
    <source>
        <strain evidence="7">CSL10203-ORH2</strain>
    </source>
</reference>
<dbReference type="InterPro" id="IPR015424">
    <property type="entry name" value="PyrdxlP-dep_Trfase"/>
</dbReference>
<dbReference type="SUPFAM" id="SSF53383">
    <property type="entry name" value="PLP-dependent transferases"/>
    <property type="match status" value="1"/>
</dbReference>
<feature type="binding site" evidence="4">
    <location>
        <position position="215"/>
    </location>
    <ligand>
        <name>pyridoxal 5'-phosphate</name>
        <dbReference type="ChEBI" id="CHEBI:597326"/>
    </ligand>
</feature>
<evidence type="ECO:0000313" key="8">
    <source>
        <dbReference type="Proteomes" id="UP001166947"/>
    </source>
</evidence>
<comment type="subunit">
    <text evidence="4 6">Homodimer.</text>
</comment>
<dbReference type="InterPro" id="IPR015422">
    <property type="entry name" value="PyrdxlP-dep_Trfase_small"/>
</dbReference>
<dbReference type="Gene3D" id="3.90.1150.10">
    <property type="entry name" value="Aspartate Aminotransferase, domain 1"/>
    <property type="match status" value="1"/>
</dbReference>
<dbReference type="HAMAP" id="MF_01970">
    <property type="entry name" value="Kynureninase"/>
    <property type="match status" value="1"/>
</dbReference>
<comment type="function">
    <text evidence="4 6">Catalyzes the cleavage of L-kynurenine (L-Kyn) and L-3-hydroxykynurenine (L-3OHKyn) into anthranilic acid (AA) and 3-hydroxyanthranilic acid (3-OHAA), respectively.</text>
</comment>
<evidence type="ECO:0000313" key="7">
    <source>
        <dbReference type="EMBL" id="MCS4532704.1"/>
    </source>
</evidence>
<feature type="binding site" evidence="4">
    <location>
        <begin position="131"/>
        <end position="134"/>
    </location>
    <ligand>
        <name>pyridoxal 5'-phosphate</name>
        <dbReference type="ChEBI" id="CHEBI:597326"/>
    </ligand>
</feature>
<dbReference type="PANTHER" id="PTHR14084:SF0">
    <property type="entry name" value="KYNURENINASE"/>
    <property type="match status" value="1"/>
</dbReference>
<reference evidence="7" key="2">
    <citation type="journal article" date="2023" name="Curr. Microbiol.">
        <title>Neisseria montereyensis sp. nov., Isolated from Oropharynx of California Sea Lion (Zalophus californianus): Genomic, Phylogenetic, and Phenotypic Study.</title>
        <authorList>
            <person name="Volokhov D.V."/>
            <person name="Zagorodnyaya T.A."/>
            <person name="Furtak V.A."/>
            <person name="Nattanmai G."/>
            <person name="Randall L."/>
            <person name="Jose S."/>
            <person name="Gao Y."/>
            <person name="Gulland F.M."/>
            <person name="Eisenberg T."/>
            <person name="Delmonte P."/>
            <person name="Blom J."/>
            <person name="Mitchell K.K."/>
        </authorList>
    </citation>
    <scope>NUCLEOTIDE SEQUENCE</scope>
    <source>
        <strain evidence="7">CSL10203-ORH2</strain>
    </source>
</reference>
<feature type="binding site" evidence="4">
    <location>
        <position position="212"/>
    </location>
    <ligand>
        <name>pyridoxal 5'-phosphate</name>
        <dbReference type="ChEBI" id="CHEBI:597326"/>
    </ligand>
</feature>
<proteinExistence type="inferred from homology"/>
<feature type="modified residue" description="N6-(pyridoxal phosphate)lysine" evidence="4">
    <location>
        <position position="238"/>
    </location>
</feature>
<dbReference type="RefSeq" id="WP_259290541.1">
    <property type="nucleotide sequence ID" value="NZ_JANUXW010000001.1"/>
</dbReference>
<dbReference type="PANTHER" id="PTHR14084">
    <property type="entry name" value="KYNURENINASE"/>
    <property type="match status" value="1"/>
</dbReference>
<comment type="similarity">
    <text evidence="4 6">Belongs to the kynureninase family.</text>
</comment>